<dbReference type="GO" id="GO:0005634">
    <property type="term" value="C:nucleus"/>
    <property type="evidence" value="ECO:0007669"/>
    <property type="project" value="TreeGrafter"/>
</dbReference>
<proteinExistence type="predicted"/>
<dbReference type="Proteomes" id="UP001054945">
    <property type="component" value="Unassembled WGS sequence"/>
</dbReference>
<comment type="caution">
    <text evidence="1">The sequence shown here is derived from an EMBL/GenBank/DDBJ whole genome shotgun (WGS) entry which is preliminary data.</text>
</comment>
<dbReference type="InterPro" id="IPR024104">
    <property type="entry name" value="Tribbles/Ser_Thr_kinase_40"/>
</dbReference>
<dbReference type="PANTHER" id="PTHR22961">
    <property type="entry name" value="SER/THR PROTEIN KINASE-TRB"/>
    <property type="match status" value="1"/>
</dbReference>
<gene>
    <name evidence="1" type="primary">Trib2_1</name>
    <name evidence="1" type="ORF">CEXT_501931</name>
</gene>
<dbReference type="AlphaFoldDB" id="A0AAV4XUF4"/>
<evidence type="ECO:0000313" key="1">
    <source>
        <dbReference type="EMBL" id="GIY97958.1"/>
    </source>
</evidence>
<dbReference type="GO" id="GO:0005524">
    <property type="term" value="F:ATP binding"/>
    <property type="evidence" value="ECO:0007669"/>
    <property type="project" value="InterPro"/>
</dbReference>
<dbReference type="InterPro" id="IPR011009">
    <property type="entry name" value="Kinase-like_dom_sf"/>
</dbReference>
<dbReference type="GO" id="GO:0004672">
    <property type="term" value="F:protein kinase activity"/>
    <property type="evidence" value="ECO:0007669"/>
    <property type="project" value="InterPro"/>
</dbReference>
<dbReference type="SUPFAM" id="SSF56112">
    <property type="entry name" value="Protein kinase-like (PK-like)"/>
    <property type="match status" value="1"/>
</dbReference>
<dbReference type="EMBL" id="BPLR01000860">
    <property type="protein sequence ID" value="GIY97958.1"/>
    <property type="molecule type" value="Genomic_DNA"/>
</dbReference>
<protein>
    <submittedName>
        <fullName evidence="1">Tribbles 2</fullName>
    </submittedName>
</protein>
<name>A0AAV4XUF4_CAEEX</name>
<reference evidence="1 2" key="1">
    <citation type="submission" date="2021-06" db="EMBL/GenBank/DDBJ databases">
        <title>Caerostris extrusa draft genome.</title>
        <authorList>
            <person name="Kono N."/>
            <person name="Arakawa K."/>
        </authorList>
    </citation>
    <scope>NUCLEOTIDE SEQUENCE [LARGE SCALE GENOMIC DNA]</scope>
</reference>
<dbReference type="PANTHER" id="PTHR22961:SF13">
    <property type="entry name" value="TRIBBLES"/>
    <property type="match status" value="1"/>
</dbReference>
<sequence>MTSARIAKSNLRLDIRDVGEKQTDFEKTAVGLGNLSPNLQPATPPTFPNSKEPLTATKIGDKYLLLNRLEGGILRRCIHIESQQEYVCKVVKNERYRNVLRGHFRLDSHPRINPIVEVLVGKANTYIVFQRCYGDLHSYVRFKKNLPEREALPLFRQVASAVRACHSAGAREPFLTREMPTPRRTDARHSHLSSGGATAQTLGDVLWAGICDSHFWGPKIRYPFLTRGIDILSESSQREIYLNESHL</sequence>
<keyword evidence="2" id="KW-1185">Reference proteome</keyword>
<dbReference type="Gene3D" id="3.30.200.20">
    <property type="entry name" value="Phosphorylase Kinase, domain 1"/>
    <property type="match status" value="1"/>
</dbReference>
<organism evidence="1 2">
    <name type="scientific">Caerostris extrusa</name>
    <name type="common">Bark spider</name>
    <name type="synonym">Caerostris bankana</name>
    <dbReference type="NCBI Taxonomy" id="172846"/>
    <lineage>
        <taxon>Eukaryota</taxon>
        <taxon>Metazoa</taxon>
        <taxon>Ecdysozoa</taxon>
        <taxon>Arthropoda</taxon>
        <taxon>Chelicerata</taxon>
        <taxon>Arachnida</taxon>
        <taxon>Araneae</taxon>
        <taxon>Araneomorphae</taxon>
        <taxon>Entelegynae</taxon>
        <taxon>Araneoidea</taxon>
        <taxon>Araneidae</taxon>
        <taxon>Caerostris</taxon>
    </lineage>
</organism>
<dbReference type="GO" id="GO:0031434">
    <property type="term" value="F:mitogen-activated protein kinase kinase binding"/>
    <property type="evidence" value="ECO:0007669"/>
    <property type="project" value="TreeGrafter"/>
</dbReference>
<dbReference type="GO" id="GO:0032436">
    <property type="term" value="P:positive regulation of proteasomal ubiquitin-dependent protein catabolic process"/>
    <property type="evidence" value="ECO:0007669"/>
    <property type="project" value="TreeGrafter"/>
</dbReference>
<evidence type="ECO:0000313" key="2">
    <source>
        <dbReference type="Proteomes" id="UP001054945"/>
    </source>
</evidence>
<accession>A0AAV4XUF4</accession>